<dbReference type="GO" id="GO:0046933">
    <property type="term" value="F:proton-transporting ATP synthase activity, rotational mechanism"/>
    <property type="evidence" value="ECO:0007669"/>
    <property type="project" value="TreeGrafter"/>
</dbReference>
<keyword evidence="4 9" id="KW-0375">Hydrogen ion transport</keyword>
<dbReference type="PANTHER" id="PTHR12733">
    <property type="entry name" value="MITOCHONDRIAL ATP SYNTHASE B CHAIN"/>
    <property type="match status" value="1"/>
</dbReference>
<evidence type="ECO:0000313" key="10">
    <source>
        <dbReference type="EMBL" id="JAS55072.1"/>
    </source>
</evidence>
<keyword evidence="5 9" id="KW-0999">Mitochondrion inner membrane</keyword>
<dbReference type="GO" id="GO:0045259">
    <property type="term" value="C:proton-transporting ATP synthase complex"/>
    <property type="evidence" value="ECO:0007669"/>
    <property type="project" value="UniProtKB-KW"/>
</dbReference>
<dbReference type="Pfam" id="PF05405">
    <property type="entry name" value="Mt_ATP-synt_B"/>
    <property type="match status" value="1"/>
</dbReference>
<dbReference type="AlphaFoldDB" id="A0A1B6FY04"/>
<dbReference type="SUPFAM" id="SSF161060">
    <property type="entry name" value="ATP synthase B chain-like"/>
    <property type="match status" value="1"/>
</dbReference>
<dbReference type="EMBL" id="GECZ01014697">
    <property type="protein sequence ID" value="JAS55072.1"/>
    <property type="molecule type" value="Transcribed_RNA"/>
</dbReference>
<evidence type="ECO:0000256" key="6">
    <source>
        <dbReference type="ARBA" id="ARBA00023065"/>
    </source>
</evidence>
<dbReference type="Gene3D" id="1.20.5.2210">
    <property type="match status" value="1"/>
</dbReference>
<evidence type="ECO:0000256" key="8">
    <source>
        <dbReference type="ARBA" id="ARBA00023136"/>
    </source>
</evidence>
<organism evidence="10">
    <name type="scientific">Cuerna arida</name>
    <dbReference type="NCBI Taxonomy" id="1464854"/>
    <lineage>
        <taxon>Eukaryota</taxon>
        <taxon>Metazoa</taxon>
        <taxon>Ecdysozoa</taxon>
        <taxon>Arthropoda</taxon>
        <taxon>Hexapoda</taxon>
        <taxon>Insecta</taxon>
        <taxon>Pterygota</taxon>
        <taxon>Neoptera</taxon>
        <taxon>Paraneoptera</taxon>
        <taxon>Hemiptera</taxon>
        <taxon>Auchenorrhyncha</taxon>
        <taxon>Membracoidea</taxon>
        <taxon>Cicadellidae</taxon>
        <taxon>Cicadellinae</taxon>
        <taxon>Proconiini</taxon>
        <taxon>Cuerna</taxon>
    </lineage>
</organism>
<comment type="subunit">
    <text evidence="9">F-type ATPases have 2 components, CF(1) - the catalytic core - and CF(0) - the membrane proton channel. CF(1) and CF(0) have multiple subunits.</text>
</comment>
<accession>A0A1B6FY04</accession>
<name>A0A1B6FY04_9HEMI</name>
<evidence type="ECO:0000256" key="3">
    <source>
        <dbReference type="ARBA" id="ARBA00022547"/>
    </source>
</evidence>
<keyword evidence="3 9" id="KW-0138">CF(0)</keyword>
<keyword evidence="2 9" id="KW-0813">Transport</keyword>
<keyword evidence="8 9" id="KW-0472">Membrane</keyword>
<dbReference type="GO" id="GO:0005743">
    <property type="term" value="C:mitochondrial inner membrane"/>
    <property type="evidence" value="ECO:0007669"/>
    <property type="project" value="UniProtKB-SubCell"/>
</dbReference>
<dbReference type="InterPro" id="IPR013837">
    <property type="entry name" value="ATP_synth_F0_suB"/>
</dbReference>
<evidence type="ECO:0000256" key="1">
    <source>
        <dbReference type="ARBA" id="ARBA00007479"/>
    </source>
</evidence>
<comment type="similarity">
    <text evidence="1 9">Belongs to the eukaryotic ATPase B chain family.</text>
</comment>
<comment type="function">
    <text evidence="9">Subunit b, of the mitochondrial membrane ATP synthase complex (F(1)F(0) ATP synthase or Complex V) that produces ATP from ADP in the presence of a proton gradient across the membrane which is generated by electron transport complexes of the respiratory chain. ATP synthase complex consist of a soluble F(1) head domain - the catalytic core - and a membrane F(1) domain - the membrane proton channel. These two domains are linked by a central stalk rotating inside the F(1) region and a stationary peripheral stalk. During catalysis, ATP synthesis in the catalytic domain of F(1) is coupled via a rotary mechanism of the central stalk subunits to proton translocation. In vivo, can only synthesize ATP although its ATP hydrolase activity can be activated artificially in vitro. Part of the complex F(0) domain. Part of the complex F(0) domain and the peripheric stalk, which acts as a stator to hold the catalytic alpha(3)beta(3) subcomplex and subunit a/ATP6 static relative to the rotary elements.</text>
</comment>
<evidence type="ECO:0000256" key="2">
    <source>
        <dbReference type="ARBA" id="ARBA00022448"/>
    </source>
</evidence>
<evidence type="ECO:0000256" key="9">
    <source>
        <dbReference type="RuleBase" id="RU368017"/>
    </source>
</evidence>
<evidence type="ECO:0000256" key="4">
    <source>
        <dbReference type="ARBA" id="ARBA00022781"/>
    </source>
</evidence>
<keyword evidence="7 9" id="KW-0496">Mitochondrion</keyword>
<comment type="subcellular location">
    <subcellularLocation>
        <location evidence="9">Mitochondrion</location>
    </subcellularLocation>
    <subcellularLocation>
        <location evidence="9">Mitochondrion inner membrane</location>
    </subcellularLocation>
</comment>
<sequence>RILSLGSLVQDWIRVLKMLSRLALRTAVQAHKSATSCLAGAVRVQSTSPLDGPERDLVNFPRPKRPEHPSPVRYAFVPEEWFEFFYKKTGVTGPYVFGAGLTTYLLSKEIWVMEHDFGFLWAFGVIVYLANKKFGKQISTYADKLVDEEEQRVCDGEEGTLKNLKDAIEGEKKAQWSADGQLMLFDVKRENVGLQVEAIYRERALQVFTEVKKRLDFQLELENVERRIAQKHMVQWIISNVLKSISAQQEKDTLKKCIVDLQGLAARA</sequence>
<evidence type="ECO:0000256" key="7">
    <source>
        <dbReference type="ARBA" id="ARBA00023128"/>
    </source>
</evidence>
<proteinExistence type="inferred from homology"/>
<evidence type="ECO:0000256" key="5">
    <source>
        <dbReference type="ARBA" id="ARBA00022792"/>
    </source>
</evidence>
<keyword evidence="6 9" id="KW-0406">Ion transport</keyword>
<reference evidence="10" key="1">
    <citation type="submission" date="2015-11" db="EMBL/GenBank/DDBJ databases">
        <title>De novo transcriptome assembly of four potential Pierce s Disease insect vectors from Arizona vineyards.</title>
        <authorList>
            <person name="Tassone E.E."/>
        </authorList>
    </citation>
    <scope>NUCLEOTIDE SEQUENCE</scope>
</reference>
<feature type="non-terminal residue" evidence="10">
    <location>
        <position position="1"/>
    </location>
</feature>
<protein>
    <recommendedName>
        <fullName evidence="9">ATP synthase subunit b</fullName>
    </recommendedName>
</protein>
<dbReference type="PANTHER" id="PTHR12733:SF3">
    <property type="entry name" value="ATP SYNTHASE F(0) COMPLEX SUBUNIT B1, MITOCHONDRIAL"/>
    <property type="match status" value="1"/>
</dbReference>
<gene>
    <name evidence="10" type="ORF">g.19717</name>
</gene>
<dbReference type="InterPro" id="IPR008688">
    <property type="entry name" value="ATP_synth_Bsub_B/MI25"/>
</dbReference>